<protein>
    <submittedName>
        <fullName evidence="1">Uncharacterized protein</fullName>
    </submittedName>
</protein>
<dbReference type="Proteomes" id="UP000008817">
    <property type="component" value="Chromosome"/>
</dbReference>
<dbReference type="KEGG" id="rec:RHECIAT_CH0001837"/>
<name>B3PX09_RHIE6</name>
<organism evidence="1 2">
    <name type="scientific">Rhizobium etli (strain CIAT 652)</name>
    <dbReference type="NCBI Taxonomy" id="491916"/>
    <lineage>
        <taxon>Bacteria</taxon>
        <taxon>Pseudomonadati</taxon>
        <taxon>Pseudomonadota</taxon>
        <taxon>Alphaproteobacteria</taxon>
        <taxon>Hyphomicrobiales</taxon>
        <taxon>Rhizobiaceae</taxon>
        <taxon>Rhizobium/Agrobacterium group</taxon>
        <taxon>Rhizobium</taxon>
    </lineage>
</organism>
<sequence length="176" mass="19415">MRHCSSLSMKRWIKPRAQAGPSYSQLASAPHRTNTSATLHFATSSCAYAVPMCGPIREETLTSLENPLCRPQRRPPMGNGSGPASIDLQEKRTRRGYRERPERTAAVISAQTFVLGTVVRALVEHVRAADPEIDGRLRAAVEARVVELDGGSDTDRAFIESTRNYLSYFTKVPEGD</sequence>
<evidence type="ECO:0000313" key="2">
    <source>
        <dbReference type="Proteomes" id="UP000008817"/>
    </source>
</evidence>
<accession>B3PX09</accession>
<proteinExistence type="predicted"/>
<dbReference type="EMBL" id="CP001074">
    <property type="protein sequence ID" value="ACE90807.1"/>
    <property type="molecule type" value="Genomic_DNA"/>
</dbReference>
<dbReference type="HOGENOM" id="CLU_1523951_0_0_5"/>
<evidence type="ECO:0000313" key="1">
    <source>
        <dbReference type="EMBL" id="ACE90807.1"/>
    </source>
</evidence>
<dbReference type="eggNOG" id="ENOG50310T0">
    <property type="taxonomic scope" value="Bacteria"/>
</dbReference>
<gene>
    <name evidence="1" type="ordered locus">RHECIAT_CH0001837</name>
</gene>
<dbReference type="AlphaFoldDB" id="B3PX09"/>
<reference evidence="1 2" key="1">
    <citation type="submission" date="2008-04" db="EMBL/GenBank/DDBJ databases">
        <title>Genome diversity and DNA divergence of Rhizobium etli.</title>
        <authorList>
            <person name="Gonzalez V."/>
            <person name="Acosta J.L."/>
            <person name="Santamaria R.I."/>
            <person name="Bustos P."/>
            <person name="Hernandez-Gonzalez I.L."/>
            <person name="Fernandez J.L."/>
            <person name="Diaz R."/>
            <person name="Flores M."/>
            <person name="Mora J."/>
            <person name="Palacios R."/>
            <person name="Davila G."/>
        </authorList>
    </citation>
    <scope>NUCLEOTIDE SEQUENCE [LARGE SCALE GENOMIC DNA]</scope>
    <source>
        <strain evidence="1 2">CIAT 652</strain>
    </source>
</reference>